<sequence length="87" mass="10119">MYEVRNQDESGNDVVEWFVCSDSQGFVVKQNGKKSPRSETLVHKLLHHCTKNKFSIQKKTKIEGEEAMSDERRGVDLYGWVNLFRVT</sequence>
<proteinExistence type="predicted"/>
<protein>
    <submittedName>
        <fullName evidence="1">Uncharacterized protein</fullName>
    </submittedName>
</protein>
<dbReference type="Proteomes" id="UP001056120">
    <property type="component" value="Linkage Group LG12"/>
</dbReference>
<reference evidence="1 2" key="2">
    <citation type="journal article" date="2022" name="Mol. Ecol. Resour.">
        <title>The genomes of chicory, endive, great burdock and yacon provide insights into Asteraceae paleo-polyploidization history and plant inulin production.</title>
        <authorList>
            <person name="Fan W."/>
            <person name="Wang S."/>
            <person name="Wang H."/>
            <person name="Wang A."/>
            <person name="Jiang F."/>
            <person name="Liu H."/>
            <person name="Zhao H."/>
            <person name="Xu D."/>
            <person name="Zhang Y."/>
        </authorList>
    </citation>
    <scope>NUCLEOTIDE SEQUENCE [LARGE SCALE GENOMIC DNA]</scope>
    <source>
        <strain evidence="2">cv. Yunnan</strain>
        <tissue evidence="1">Leaves</tissue>
    </source>
</reference>
<reference evidence="2" key="1">
    <citation type="journal article" date="2022" name="Mol. Ecol. Resour.">
        <title>The genomes of chicory, endive, great burdock and yacon provide insights into Asteraceae palaeo-polyploidization history and plant inulin production.</title>
        <authorList>
            <person name="Fan W."/>
            <person name="Wang S."/>
            <person name="Wang H."/>
            <person name="Wang A."/>
            <person name="Jiang F."/>
            <person name="Liu H."/>
            <person name="Zhao H."/>
            <person name="Xu D."/>
            <person name="Zhang Y."/>
        </authorList>
    </citation>
    <scope>NUCLEOTIDE SEQUENCE [LARGE SCALE GENOMIC DNA]</scope>
    <source>
        <strain evidence="2">cv. Yunnan</strain>
    </source>
</reference>
<name>A0ACB9HHV5_9ASTR</name>
<gene>
    <name evidence="1" type="ORF">L1987_38056</name>
</gene>
<organism evidence="1 2">
    <name type="scientific">Smallanthus sonchifolius</name>
    <dbReference type="NCBI Taxonomy" id="185202"/>
    <lineage>
        <taxon>Eukaryota</taxon>
        <taxon>Viridiplantae</taxon>
        <taxon>Streptophyta</taxon>
        <taxon>Embryophyta</taxon>
        <taxon>Tracheophyta</taxon>
        <taxon>Spermatophyta</taxon>
        <taxon>Magnoliopsida</taxon>
        <taxon>eudicotyledons</taxon>
        <taxon>Gunneridae</taxon>
        <taxon>Pentapetalae</taxon>
        <taxon>asterids</taxon>
        <taxon>campanulids</taxon>
        <taxon>Asterales</taxon>
        <taxon>Asteraceae</taxon>
        <taxon>Asteroideae</taxon>
        <taxon>Heliantheae alliance</taxon>
        <taxon>Millerieae</taxon>
        <taxon>Smallanthus</taxon>
    </lineage>
</organism>
<dbReference type="EMBL" id="CM042029">
    <property type="protein sequence ID" value="KAI3795404.1"/>
    <property type="molecule type" value="Genomic_DNA"/>
</dbReference>
<evidence type="ECO:0000313" key="1">
    <source>
        <dbReference type="EMBL" id="KAI3795404.1"/>
    </source>
</evidence>
<comment type="caution">
    <text evidence="1">The sequence shown here is derived from an EMBL/GenBank/DDBJ whole genome shotgun (WGS) entry which is preliminary data.</text>
</comment>
<accession>A0ACB9HHV5</accession>
<keyword evidence="2" id="KW-1185">Reference proteome</keyword>
<evidence type="ECO:0000313" key="2">
    <source>
        <dbReference type="Proteomes" id="UP001056120"/>
    </source>
</evidence>